<keyword evidence="5 7" id="KW-1133">Transmembrane helix</keyword>
<evidence type="ECO:0000259" key="8">
    <source>
        <dbReference type="PROSITE" id="PS51202"/>
    </source>
</evidence>
<comment type="subcellular location">
    <subcellularLocation>
        <location evidence="1">Membrane</location>
        <topology evidence="1">Multi-pass membrane protein</topology>
    </subcellularLocation>
</comment>
<keyword evidence="2" id="KW-0813">Transport</keyword>
<dbReference type="InterPro" id="IPR006037">
    <property type="entry name" value="RCK_C"/>
</dbReference>
<feature type="domain" description="RCK C-terminal" evidence="8">
    <location>
        <begin position="193"/>
        <end position="278"/>
    </location>
</feature>
<keyword evidence="4" id="KW-0677">Repeat</keyword>
<accession>A0ABY6Q7E3</accession>
<dbReference type="Gene3D" id="3.30.70.1450">
    <property type="entry name" value="Regulator of K+ conductance, C-terminal domain"/>
    <property type="match status" value="2"/>
</dbReference>
<keyword evidence="3 7" id="KW-0812">Transmembrane</keyword>
<dbReference type="InterPro" id="IPR051679">
    <property type="entry name" value="DASS-Related_Transporters"/>
</dbReference>
<keyword evidence="10" id="KW-1185">Reference proteome</keyword>
<feature type="transmembrane region" description="Helical" evidence="7">
    <location>
        <begin position="485"/>
        <end position="503"/>
    </location>
</feature>
<feature type="transmembrane region" description="Helical" evidence="7">
    <location>
        <begin position="165"/>
        <end position="188"/>
    </location>
</feature>
<feature type="transmembrane region" description="Helical" evidence="7">
    <location>
        <begin position="510"/>
        <end position="531"/>
    </location>
</feature>
<feature type="transmembrane region" description="Helical" evidence="7">
    <location>
        <begin position="26"/>
        <end position="47"/>
    </location>
</feature>
<gene>
    <name evidence="9" type="ORF">E0F26_10920</name>
</gene>
<feature type="transmembrane region" description="Helical" evidence="7">
    <location>
        <begin position="551"/>
        <end position="572"/>
    </location>
</feature>
<dbReference type="SUPFAM" id="SSF116726">
    <property type="entry name" value="TrkA C-terminal domain-like"/>
    <property type="match status" value="2"/>
</dbReference>
<evidence type="ECO:0000256" key="1">
    <source>
        <dbReference type="ARBA" id="ARBA00004141"/>
    </source>
</evidence>
<feature type="transmembrane region" description="Helical" evidence="7">
    <location>
        <begin position="383"/>
        <end position="416"/>
    </location>
</feature>
<feature type="transmembrane region" description="Helical" evidence="7">
    <location>
        <begin position="93"/>
        <end position="117"/>
    </location>
</feature>
<dbReference type="PROSITE" id="PS51202">
    <property type="entry name" value="RCK_C"/>
    <property type="match status" value="2"/>
</dbReference>
<dbReference type="PANTHER" id="PTHR43652:SF2">
    <property type="entry name" value="BASIC AMINO ACID ANTIPORTER YFCC-RELATED"/>
    <property type="match status" value="1"/>
</dbReference>
<evidence type="ECO:0000256" key="3">
    <source>
        <dbReference type="ARBA" id="ARBA00022692"/>
    </source>
</evidence>
<dbReference type="Proteomes" id="UP001317963">
    <property type="component" value="Chromosome"/>
</dbReference>
<dbReference type="EMBL" id="CP036501">
    <property type="protein sequence ID" value="UZP75214.1"/>
    <property type="molecule type" value="Genomic_DNA"/>
</dbReference>
<evidence type="ECO:0000313" key="9">
    <source>
        <dbReference type="EMBL" id="UZP75214.1"/>
    </source>
</evidence>
<feature type="domain" description="RCK C-terminal" evidence="8">
    <location>
        <begin position="280"/>
        <end position="366"/>
    </location>
</feature>
<evidence type="ECO:0000313" key="10">
    <source>
        <dbReference type="Proteomes" id="UP001317963"/>
    </source>
</evidence>
<feature type="transmembrane region" description="Helical" evidence="7">
    <location>
        <begin position="129"/>
        <end position="153"/>
    </location>
</feature>
<keyword evidence="6 7" id="KW-0472">Membrane</keyword>
<feature type="transmembrane region" description="Helical" evidence="7">
    <location>
        <begin position="459"/>
        <end position="479"/>
    </location>
</feature>
<dbReference type="InterPro" id="IPR004680">
    <property type="entry name" value="Cit_transptr-like_dom"/>
</dbReference>
<feature type="transmembrane region" description="Helical" evidence="7">
    <location>
        <begin position="54"/>
        <end position="73"/>
    </location>
</feature>
<proteinExistence type="predicted"/>
<reference evidence="9 10" key="1">
    <citation type="submission" date="2019-02" db="EMBL/GenBank/DDBJ databases">
        <title>Halieaceae_genomes.</title>
        <authorList>
            <person name="Li S.-H."/>
        </authorList>
    </citation>
    <scope>NUCLEOTIDE SEQUENCE [LARGE SCALE GENOMIC DNA]</scope>
    <source>
        <strain evidence="9 10">JH123</strain>
    </source>
</reference>
<dbReference type="PANTHER" id="PTHR43652">
    <property type="entry name" value="BASIC AMINO ACID ANTIPORTER YFCC-RELATED"/>
    <property type="match status" value="1"/>
</dbReference>
<sequence>MDLWLAGLTLASLISALVLSRVSATILFLMAALFCLVTGMVTVDTFWAKTTNAGLVTLLLLMLCAVALERLPWLGMLSRMIDSPRLSVATARIVAVTVPMSALLNNTAVVASLAHVLRRSEHHVPSRLLLPLSYAAILGGTLTLIGTSTNLIVSSFLEDQRGTGLSFGDFFGVSGPVVLVVGCLLVLLSRRLPIRENLEGADKEYTLEAEVDSDGVLVGKSVETAGLRALETLYLAEILRDGRTITPVSPTETLLPEDRLVFTGDVSDVARLDQISGLSTFAKREGLMQSELTEVLIAPGSVLNGRTAKSLGFRARFNAAIVALQRDGQHVPGRLGELPLKAGDLLVLATGDDFADRKNLSRNFIVLSDRVDVRLMNPASGLLATAALLAVIVLAATGAAPLSLGLLLLLTGFWAADVVSVDDLRRRFPFDIWILVSSALVLADAMIESQLIEMLVSSVLPVLSGSSSFLGLVGVFLITLLLTELVTNNAAAALMFPIAYAFADAAGVDVMPFALAVAFAASGSFLTPYGYATNLIVQNLGSYTRGDYLRFGLPIAVTYSVGILVMLHTVYFA</sequence>
<evidence type="ECO:0000256" key="5">
    <source>
        <dbReference type="ARBA" id="ARBA00022989"/>
    </source>
</evidence>
<feature type="transmembrane region" description="Helical" evidence="7">
    <location>
        <begin position="428"/>
        <end position="447"/>
    </location>
</feature>
<organism evidence="9 10">
    <name type="scientific">Candidatus Paraluminiphilus aquimaris</name>
    <dbReference type="NCBI Taxonomy" id="2518994"/>
    <lineage>
        <taxon>Bacteria</taxon>
        <taxon>Pseudomonadati</taxon>
        <taxon>Pseudomonadota</taxon>
        <taxon>Gammaproteobacteria</taxon>
        <taxon>Cellvibrionales</taxon>
        <taxon>Halieaceae</taxon>
        <taxon>Candidatus Paraluminiphilus</taxon>
    </lineage>
</organism>
<name>A0ABY6Q7E3_9GAMM</name>
<evidence type="ECO:0000256" key="4">
    <source>
        <dbReference type="ARBA" id="ARBA00022737"/>
    </source>
</evidence>
<dbReference type="Pfam" id="PF03600">
    <property type="entry name" value="CitMHS"/>
    <property type="match status" value="1"/>
</dbReference>
<dbReference type="RefSeq" id="WP_279241694.1">
    <property type="nucleotide sequence ID" value="NZ_CP036501.1"/>
</dbReference>
<dbReference type="Pfam" id="PF02080">
    <property type="entry name" value="TrkA_C"/>
    <property type="match status" value="2"/>
</dbReference>
<evidence type="ECO:0000256" key="2">
    <source>
        <dbReference type="ARBA" id="ARBA00022448"/>
    </source>
</evidence>
<protein>
    <submittedName>
        <fullName evidence="9">SLC13 family permease</fullName>
    </submittedName>
</protein>
<dbReference type="InterPro" id="IPR036721">
    <property type="entry name" value="RCK_C_sf"/>
</dbReference>
<evidence type="ECO:0000256" key="6">
    <source>
        <dbReference type="ARBA" id="ARBA00023136"/>
    </source>
</evidence>
<evidence type="ECO:0000256" key="7">
    <source>
        <dbReference type="SAM" id="Phobius"/>
    </source>
</evidence>